<feature type="transmembrane region" description="Helical" evidence="1">
    <location>
        <begin position="21"/>
        <end position="41"/>
    </location>
</feature>
<sequence>MVLAGVSFMAKITSDAQFEDFTISSLIVGFIGTVEGVRSVIISNIRKIDTNFIFKISIYSLKIIIVPIIFFMAMFYLKFGINFSLIFLLSTLCYFVAVINLSLLEGKGFVGFGALSRTGSWAFFYLSSISFVMMDISLIWSILSFSISFLLLCTILC</sequence>
<organism evidence="2 3">
    <name type="scientific">Vibrio sinaloensis DSM 21326</name>
    <dbReference type="NCBI Taxonomy" id="945550"/>
    <lineage>
        <taxon>Bacteria</taxon>
        <taxon>Pseudomonadati</taxon>
        <taxon>Pseudomonadota</taxon>
        <taxon>Gammaproteobacteria</taxon>
        <taxon>Vibrionales</taxon>
        <taxon>Vibrionaceae</taxon>
        <taxon>Vibrio</taxon>
        <taxon>Vibrio oreintalis group</taxon>
    </lineage>
</organism>
<gene>
    <name evidence="2" type="ORF">VISI1226_21826</name>
</gene>
<feature type="transmembrane region" description="Helical" evidence="1">
    <location>
        <begin position="53"/>
        <end position="77"/>
    </location>
</feature>
<proteinExistence type="predicted"/>
<keyword evidence="1" id="KW-0812">Transmembrane</keyword>
<protein>
    <submittedName>
        <fullName evidence="2">Uncharacterized protein</fullName>
    </submittedName>
</protein>
<keyword evidence="1" id="KW-0472">Membrane</keyword>
<keyword evidence="1" id="KW-1133">Transmembrane helix</keyword>
<evidence type="ECO:0000256" key="1">
    <source>
        <dbReference type="SAM" id="Phobius"/>
    </source>
</evidence>
<accession>E8MDA9</accession>
<evidence type="ECO:0000313" key="3">
    <source>
        <dbReference type="Proteomes" id="UP000006228"/>
    </source>
</evidence>
<feature type="transmembrane region" description="Helical" evidence="1">
    <location>
        <begin position="110"/>
        <end position="132"/>
    </location>
</feature>
<reference evidence="2 3" key="1">
    <citation type="journal article" date="2012" name="Int. J. Syst. Evol. Microbiol.">
        <title>Vibrio caribbeanicus sp. nov., isolated from the marine sponge Scleritoderma cyanea.</title>
        <authorList>
            <person name="Hoffmann M."/>
            <person name="Monday S.R."/>
            <person name="Allard M.W."/>
            <person name="Strain E.A."/>
            <person name="Whittaker P."/>
            <person name="Naum M."/>
            <person name="McCarthy P.J."/>
            <person name="Lopez J.V."/>
            <person name="Fischer M."/>
            <person name="Brown E.W."/>
        </authorList>
    </citation>
    <scope>NUCLEOTIDE SEQUENCE [LARGE SCALE GENOMIC DNA]</scope>
    <source>
        <strain evidence="3">DSMZ 21326</strain>
    </source>
</reference>
<feature type="transmembrane region" description="Helical" evidence="1">
    <location>
        <begin position="138"/>
        <end position="156"/>
    </location>
</feature>
<comment type="caution">
    <text evidence="2">The sequence shown here is derived from an EMBL/GenBank/DDBJ whole genome shotgun (WGS) entry which is preliminary data.</text>
</comment>
<dbReference type="AlphaFoldDB" id="E8MDA9"/>
<dbReference type="EMBL" id="AEVT01000121">
    <property type="protein sequence ID" value="EGA68000.1"/>
    <property type="molecule type" value="Genomic_DNA"/>
</dbReference>
<feature type="transmembrane region" description="Helical" evidence="1">
    <location>
        <begin position="83"/>
        <end position="103"/>
    </location>
</feature>
<dbReference type="Proteomes" id="UP000006228">
    <property type="component" value="Unassembled WGS sequence"/>
</dbReference>
<name>E8MDA9_PHOS4</name>
<evidence type="ECO:0000313" key="2">
    <source>
        <dbReference type="EMBL" id="EGA68000.1"/>
    </source>
</evidence>